<dbReference type="GeneID" id="59235550"/>
<evidence type="ECO:0000313" key="4">
    <source>
        <dbReference type="Proteomes" id="UP000509704"/>
    </source>
</evidence>
<organism evidence="3 4">
    <name type="scientific">Zygotorulaspora mrakii</name>
    <name type="common">Zygosaccharomyces mrakii</name>
    <dbReference type="NCBI Taxonomy" id="42260"/>
    <lineage>
        <taxon>Eukaryota</taxon>
        <taxon>Fungi</taxon>
        <taxon>Dikarya</taxon>
        <taxon>Ascomycota</taxon>
        <taxon>Saccharomycotina</taxon>
        <taxon>Saccharomycetes</taxon>
        <taxon>Saccharomycetales</taxon>
        <taxon>Saccharomycetaceae</taxon>
        <taxon>Zygotorulaspora</taxon>
    </lineage>
</organism>
<proteinExistence type="predicted"/>
<keyword evidence="4" id="KW-1185">Reference proteome</keyword>
<evidence type="ECO:0000256" key="1">
    <source>
        <dbReference type="SAM" id="MobiDB-lite"/>
    </source>
</evidence>
<name>A0A7H9B0H4_ZYGMR</name>
<gene>
    <name evidence="3" type="ORF">HG535_0C02030</name>
</gene>
<feature type="compositionally biased region" description="Acidic residues" evidence="1">
    <location>
        <begin position="26"/>
        <end position="44"/>
    </location>
</feature>
<evidence type="ECO:0000259" key="2">
    <source>
        <dbReference type="Pfam" id="PF16997"/>
    </source>
</evidence>
<accession>A0A7H9B0H4</accession>
<feature type="region of interest" description="Disordered" evidence="1">
    <location>
        <begin position="26"/>
        <end position="53"/>
    </location>
</feature>
<sequence length="600" mass="68968">MRAYGKRSSSVAVYYKKLRESEEVEFSDEGDIEVSEIQEDENTPNEDQSSLLSDFSNPCQYAKDYNVDDVEAHSGASIETEDESILVTMATSFDKSVTTSDLKIFDFLEENNSCKKKRKVNYEKKCYDNDGPSSAHTSKSPLEETVEDVNELLSSFQNIDDYSIQKTFQNDLEQLLQASDHEDDGKVTYGRARTMLQGKSDELSIDEQERTIEGNKSRDKVSENRDNVTTHHFNDLKNMGDFLKYQDDLEFLTAEPSINMEIIVFTSKLLNLSLAIRDDEAFLLYILRNNLPRTIKWSFPKILQDPVVLLLQGYLLTRLASNSNDLPDIFHDSVFLMLSQTMVPDCSLIGHKMTRLNFTDFLKQTNDEPAQAYALKLYLMHPTVLSSSGFARKIFNLVGQKKNANLIFQSIETLLTTETKHHIEQNQKEALLLLQKLIRHPEFEKDENYVKSMILLTNGTSILSMLPVQEKIHAYTQSIEFVLLHMEVESGSMFDIRLLHLGLALNIITQCEDIEPQESQWVRARKTLQNADQNGSNEIERFAVHMLYLNLAYMIHRLQKSVSGRERTSIISMLKRFDEETANYNENIHEKINVALHKLL</sequence>
<dbReference type="RefSeq" id="XP_037143582.1">
    <property type="nucleotide sequence ID" value="XM_037287687.1"/>
</dbReference>
<dbReference type="Proteomes" id="UP000509704">
    <property type="component" value="Chromosome 3"/>
</dbReference>
<protein>
    <recommendedName>
        <fullName evidence="2">Rad61 Wapl domain-containing protein</fullName>
    </recommendedName>
</protein>
<dbReference type="InterPro" id="IPR038496">
    <property type="entry name" value="Rad61_Wapl_sf"/>
</dbReference>
<dbReference type="InterPro" id="IPR031550">
    <property type="entry name" value="Rad61_Wapl"/>
</dbReference>
<feature type="domain" description="Rad61 Wapl" evidence="2">
    <location>
        <begin position="230"/>
        <end position="599"/>
    </location>
</feature>
<evidence type="ECO:0000313" key="3">
    <source>
        <dbReference type="EMBL" id="QLG71854.1"/>
    </source>
</evidence>
<dbReference type="EMBL" id="CP058606">
    <property type="protein sequence ID" value="QLG71854.1"/>
    <property type="molecule type" value="Genomic_DNA"/>
</dbReference>
<dbReference type="Gene3D" id="1.25.10.60">
    <property type="entry name" value="Rad61, Wapl domain"/>
    <property type="match status" value="1"/>
</dbReference>
<dbReference type="OrthoDB" id="4069585at2759"/>
<reference evidence="3 4" key="1">
    <citation type="submission" date="2020-07" db="EMBL/GenBank/DDBJ databases">
        <title>The yeast mating-type switching endonuclease HO is a domesticated member of an unorthodox homing genetic element family.</title>
        <authorList>
            <person name="Coughlan A.Y."/>
            <person name="Lombardi L."/>
            <person name="Braun-Galleani S."/>
            <person name="Martos A.R."/>
            <person name="Galeote V."/>
            <person name="Bigey F."/>
            <person name="Dequin S."/>
            <person name="Byrne K.P."/>
            <person name="Wolfe K.H."/>
        </authorList>
    </citation>
    <scope>NUCLEOTIDE SEQUENCE [LARGE SCALE GENOMIC DNA]</scope>
    <source>
        <strain evidence="3 4">NRRL Y-6702</strain>
    </source>
</reference>
<dbReference type="AlphaFoldDB" id="A0A7H9B0H4"/>
<dbReference type="Pfam" id="PF16997">
    <property type="entry name" value="Wap1"/>
    <property type="match status" value="1"/>
</dbReference>
<dbReference type="KEGG" id="zmk:HG535_0C02030"/>